<keyword evidence="1" id="KW-0472">Membrane</keyword>
<keyword evidence="1" id="KW-1133">Transmembrane helix</keyword>
<dbReference type="EMBL" id="JADEXQ010000018">
    <property type="protein sequence ID" value="MBE9029589.1"/>
    <property type="molecule type" value="Genomic_DNA"/>
</dbReference>
<sequence>MVRIKKALYLVLTLGMAIIILISHDSTAITQARTVDPVAVPVSASKLKQAFAQNDIASVIRQLELGWKYNFERYYQRRFTTPYLSLEGIQLRLNNLQKSTNQKTGLVYAVPGAKQLELILVPPTGEPIHKTVVVDRQTLTRTAQDFRLETVNSSSSPDDYLPPAQQMYEWLIQPIADEIDTQQIDTLLFCVGKGLRGLPLAALHDGQKFLIERYNLALIPAFNLLNHHPNILSDTKVLAMGASEFSNNPALPAVPLELRSITQNNWSGEVLLNQDFTLENLAEARSRNFGVIHLATHASITANSARESYLQFWDQRLSLDQMKSLNLQTPAVQLLVLSACQTALGSAQAELGFAGFAVQSGAKAVIASLWKVNDVGTLVLMSELYKHLGTTQIKAQALRQVQIDLLQGNITIDNSSILKDSSNPTLQAAIKQLDSPNLKHPYHWAAFTLIGNPW</sequence>
<dbReference type="InterPro" id="IPR024983">
    <property type="entry name" value="CHAT_dom"/>
</dbReference>
<reference evidence="3" key="1">
    <citation type="submission" date="2020-10" db="EMBL/GenBank/DDBJ databases">
        <authorList>
            <person name="Castelo-Branco R."/>
            <person name="Eusebio N."/>
            <person name="Adriana R."/>
            <person name="Vieira A."/>
            <person name="Brugerolle De Fraissinette N."/>
            <person name="Rezende De Castro R."/>
            <person name="Schneider M.P."/>
            <person name="Vasconcelos V."/>
            <person name="Leao P.N."/>
        </authorList>
    </citation>
    <scope>NUCLEOTIDE SEQUENCE</scope>
    <source>
        <strain evidence="3">LEGE 11480</strain>
    </source>
</reference>
<proteinExistence type="predicted"/>
<evidence type="ECO:0000313" key="3">
    <source>
        <dbReference type="EMBL" id="MBE9029589.1"/>
    </source>
</evidence>
<dbReference type="Pfam" id="PF12770">
    <property type="entry name" value="CHAT"/>
    <property type="match status" value="1"/>
</dbReference>
<evidence type="ECO:0000313" key="4">
    <source>
        <dbReference type="Proteomes" id="UP000625316"/>
    </source>
</evidence>
<gene>
    <name evidence="3" type="ORF">IQ266_07585</name>
</gene>
<keyword evidence="1" id="KW-0812">Transmembrane</keyword>
<feature type="domain" description="CHAT" evidence="2">
    <location>
        <begin position="162"/>
        <end position="452"/>
    </location>
</feature>
<name>A0A928VPB9_9CYAN</name>
<dbReference type="AlphaFoldDB" id="A0A928VPB9"/>
<protein>
    <submittedName>
        <fullName evidence="3">CHAT domain-containing protein</fullName>
    </submittedName>
</protein>
<keyword evidence="4" id="KW-1185">Reference proteome</keyword>
<evidence type="ECO:0000256" key="1">
    <source>
        <dbReference type="SAM" id="Phobius"/>
    </source>
</evidence>
<accession>A0A928VPB9</accession>
<comment type="caution">
    <text evidence="3">The sequence shown here is derived from an EMBL/GenBank/DDBJ whole genome shotgun (WGS) entry which is preliminary data.</text>
</comment>
<evidence type="ECO:0000259" key="2">
    <source>
        <dbReference type="Pfam" id="PF12770"/>
    </source>
</evidence>
<dbReference type="Proteomes" id="UP000625316">
    <property type="component" value="Unassembled WGS sequence"/>
</dbReference>
<organism evidence="3 4">
    <name type="scientific">Romeriopsis navalis LEGE 11480</name>
    <dbReference type="NCBI Taxonomy" id="2777977"/>
    <lineage>
        <taxon>Bacteria</taxon>
        <taxon>Bacillati</taxon>
        <taxon>Cyanobacteriota</taxon>
        <taxon>Cyanophyceae</taxon>
        <taxon>Leptolyngbyales</taxon>
        <taxon>Leptolyngbyaceae</taxon>
        <taxon>Romeriopsis</taxon>
        <taxon>Romeriopsis navalis</taxon>
    </lineage>
</organism>
<feature type="transmembrane region" description="Helical" evidence="1">
    <location>
        <begin position="7"/>
        <end position="24"/>
    </location>
</feature>